<dbReference type="Proteomes" id="UP000765160">
    <property type="component" value="Unassembled WGS sequence"/>
</dbReference>
<organism evidence="2 3">
    <name type="scientific">Falsiroseomonas frigidaquae</name>
    <dbReference type="NCBI Taxonomy" id="487318"/>
    <lineage>
        <taxon>Bacteria</taxon>
        <taxon>Pseudomonadati</taxon>
        <taxon>Pseudomonadota</taxon>
        <taxon>Alphaproteobacteria</taxon>
        <taxon>Acetobacterales</taxon>
        <taxon>Roseomonadaceae</taxon>
        <taxon>Falsiroseomonas</taxon>
    </lineage>
</organism>
<dbReference type="InterPro" id="IPR042100">
    <property type="entry name" value="Bug_dom1"/>
</dbReference>
<dbReference type="RefSeq" id="WP_168051088.1">
    <property type="nucleotide sequence ID" value="NZ_JAATJR010000005.1"/>
</dbReference>
<dbReference type="Gene3D" id="3.40.190.10">
    <property type="entry name" value="Periplasmic binding protein-like II"/>
    <property type="match status" value="1"/>
</dbReference>
<dbReference type="PANTHER" id="PTHR42928:SF5">
    <property type="entry name" value="BLR1237 PROTEIN"/>
    <property type="match status" value="1"/>
</dbReference>
<accession>A0ABX1F2L7</accession>
<dbReference type="InterPro" id="IPR006311">
    <property type="entry name" value="TAT_signal"/>
</dbReference>
<evidence type="ECO:0000313" key="2">
    <source>
        <dbReference type="EMBL" id="NKE46558.1"/>
    </source>
</evidence>
<gene>
    <name evidence="2" type="ORF">HB662_17385</name>
</gene>
<evidence type="ECO:0000256" key="1">
    <source>
        <dbReference type="ARBA" id="ARBA00006987"/>
    </source>
</evidence>
<sequence length="332" mass="34858">MLLRRGALGIGAAVLAAGLAGPAWAWPDRTINLAVGYSPGGSTDITSRLLADRLGPALGPNGRVVVENRPGAAGIIAADWLRRQAPDGYTLMLVEASSHALAPAAIVGGTRYDPLADYTHIAVVGTAPMILVAQPGMPASSPQEVVARMRSGQPDELPFASSGVASMPHLSAEMFVNVMGMGGRFPHVAYRSGGQMVESIAKAETQWGVAVLASAAGQVRDGRVRGIAVTGMERFPSFPDIPTLNETALPGFDLENWFAVIGPKDMPQPVVTQLNAAIREALGQAQLRERLLTAGVAPWTRPNSPSDATAFFRAELAKFRDVVARTGVKLEP</sequence>
<dbReference type="PROSITE" id="PS51318">
    <property type="entry name" value="TAT"/>
    <property type="match status" value="1"/>
</dbReference>
<dbReference type="PIRSF" id="PIRSF017082">
    <property type="entry name" value="YflP"/>
    <property type="match status" value="1"/>
</dbReference>
<proteinExistence type="inferred from homology"/>
<name>A0ABX1F2L7_9PROT</name>
<comment type="similarity">
    <text evidence="1">Belongs to the UPF0065 (bug) family.</text>
</comment>
<dbReference type="InterPro" id="IPR005064">
    <property type="entry name" value="BUG"/>
</dbReference>
<dbReference type="PANTHER" id="PTHR42928">
    <property type="entry name" value="TRICARBOXYLATE-BINDING PROTEIN"/>
    <property type="match status" value="1"/>
</dbReference>
<comment type="caution">
    <text evidence="2">The sequence shown here is derived from an EMBL/GenBank/DDBJ whole genome shotgun (WGS) entry which is preliminary data.</text>
</comment>
<dbReference type="EMBL" id="JAAVTX010000005">
    <property type="protein sequence ID" value="NKE46558.1"/>
    <property type="molecule type" value="Genomic_DNA"/>
</dbReference>
<reference evidence="2 3" key="1">
    <citation type="submission" date="2020-03" db="EMBL/GenBank/DDBJ databases">
        <title>Roseomonas selenitidurans sp. nov. isolated from soil.</title>
        <authorList>
            <person name="Liu H."/>
        </authorList>
    </citation>
    <scope>NUCLEOTIDE SEQUENCE [LARGE SCALE GENOMIC DNA]</scope>
    <source>
        <strain evidence="2 3">JCM 15073</strain>
    </source>
</reference>
<dbReference type="Gene3D" id="3.40.190.150">
    <property type="entry name" value="Bordetella uptake gene, domain 1"/>
    <property type="match status" value="1"/>
</dbReference>
<protein>
    <submittedName>
        <fullName evidence="2">Tripartite tricarboxylate transporter substrate binding protein</fullName>
    </submittedName>
</protein>
<evidence type="ECO:0000313" key="3">
    <source>
        <dbReference type="Proteomes" id="UP000765160"/>
    </source>
</evidence>
<dbReference type="Pfam" id="PF03401">
    <property type="entry name" value="TctC"/>
    <property type="match status" value="1"/>
</dbReference>
<keyword evidence="3" id="KW-1185">Reference proteome</keyword>